<dbReference type="PANTHER" id="PTHR46796:SF15">
    <property type="entry name" value="BLL1074 PROTEIN"/>
    <property type="match status" value="1"/>
</dbReference>
<evidence type="ECO:0000256" key="2">
    <source>
        <dbReference type="ARBA" id="ARBA00023125"/>
    </source>
</evidence>
<dbReference type="GO" id="GO:0003700">
    <property type="term" value="F:DNA-binding transcription factor activity"/>
    <property type="evidence" value="ECO:0007669"/>
    <property type="project" value="InterPro"/>
</dbReference>
<dbReference type="SMART" id="SM00342">
    <property type="entry name" value="HTH_ARAC"/>
    <property type="match status" value="1"/>
</dbReference>
<dbReference type="PROSITE" id="PS01124">
    <property type="entry name" value="HTH_ARAC_FAMILY_2"/>
    <property type="match status" value="1"/>
</dbReference>
<dbReference type="PANTHER" id="PTHR46796">
    <property type="entry name" value="HTH-TYPE TRANSCRIPTIONAL ACTIVATOR RHAS-RELATED"/>
    <property type="match status" value="1"/>
</dbReference>
<evidence type="ECO:0000259" key="4">
    <source>
        <dbReference type="PROSITE" id="PS01124"/>
    </source>
</evidence>
<dbReference type="AlphaFoldDB" id="A0A7Z2VUL3"/>
<dbReference type="InterPro" id="IPR050204">
    <property type="entry name" value="AraC_XylS_family_regulators"/>
</dbReference>
<dbReference type="InterPro" id="IPR046532">
    <property type="entry name" value="DUF6597"/>
</dbReference>
<dbReference type="GO" id="GO:0043565">
    <property type="term" value="F:sequence-specific DNA binding"/>
    <property type="evidence" value="ECO:0007669"/>
    <property type="project" value="InterPro"/>
</dbReference>
<sequence>MHLYREFAPHPALAGHVACLWTSQALPDGTPLRRRILPDNCIDILWQDRAPLGFVAGMMSRAHRFETPQPLRTVAVRLRPGAARALFDLPLHVLQDAHPALDALWPHAEAEALGAELWEHERTPAQQLATIEGALLARLRDRAACALAAGSAAPAGRLTDAALRLIDGTGGAVRIGALAQSLGVSRQHLNQQFRDRVGLNAKTYAMVSRFGRAGAALRAAHGAAARDIDWAGLALDCGYYDQSHLIHEFRLFADQTPQAFALGRSGAATTAGGQP</sequence>
<protein>
    <submittedName>
        <fullName evidence="5">AraC family transcriptional regulator</fullName>
    </submittedName>
</protein>
<evidence type="ECO:0000256" key="1">
    <source>
        <dbReference type="ARBA" id="ARBA00023015"/>
    </source>
</evidence>
<gene>
    <name evidence="5" type="ORF">HH212_03750</name>
</gene>
<evidence type="ECO:0000313" key="5">
    <source>
        <dbReference type="EMBL" id="QJD99256.1"/>
    </source>
</evidence>
<name>A0A7Z2VUL3_9BURK</name>
<keyword evidence="3" id="KW-0804">Transcription</keyword>
<dbReference type="KEGG" id="mfy:HH212_03750"/>
<feature type="domain" description="HTH araC/xylS-type" evidence="4">
    <location>
        <begin position="160"/>
        <end position="263"/>
    </location>
</feature>
<organism evidence="5 6">
    <name type="scientific">Massilia forsythiae</name>
    <dbReference type="NCBI Taxonomy" id="2728020"/>
    <lineage>
        <taxon>Bacteria</taxon>
        <taxon>Pseudomonadati</taxon>
        <taxon>Pseudomonadota</taxon>
        <taxon>Betaproteobacteria</taxon>
        <taxon>Burkholderiales</taxon>
        <taxon>Oxalobacteraceae</taxon>
        <taxon>Telluria group</taxon>
        <taxon>Massilia</taxon>
    </lineage>
</organism>
<keyword evidence="1" id="KW-0805">Transcription regulation</keyword>
<dbReference type="Proteomes" id="UP000502415">
    <property type="component" value="Chromosome"/>
</dbReference>
<dbReference type="EMBL" id="CP051685">
    <property type="protein sequence ID" value="QJD99256.1"/>
    <property type="molecule type" value="Genomic_DNA"/>
</dbReference>
<accession>A0A7Z2VUL3</accession>
<dbReference type="Pfam" id="PF20240">
    <property type="entry name" value="DUF6597"/>
    <property type="match status" value="1"/>
</dbReference>
<reference evidence="5 6" key="1">
    <citation type="submission" date="2020-04" db="EMBL/GenBank/DDBJ databases">
        <title>Genome sequencing of novel species.</title>
        <authorList>
            <person name="Heo J."/>
            <person name="Kim S.-J."/>
            <person name="Kim J.-S."/>
            <person name="Hong S.-B."/>
            <person name="Kwon S.-W."/>
        </authorList>
    </citation>
    <scope>NUCLEOTIDE SEQUENCE [LARGE SCALE GENOMIC DNA]</scope>
    <source>
        <strain evidence="5 6">GN2-R2</strain>
    </source>
</reference>
<evidence type="ECO:0000313" key="6">
    <source>
        <dbReference type="Proteomes" id="UP000502415"/>
    </source>
</evidence>
<keyword evidence="2" id="KW-0238">DNA-binding</keyword>
<dbReference type="RefSeq" id="WP_169434153.1">
    <property type="nucleotide sequence ID" value="NZ_CP051685.1"/>
</dbReference>
<dbReference type="Gene3D" id="1.10.10.60">
    <property type="entry name" value="Homeodomain-like"/>
    <property type="match status" value="1"/>
</dbReference>
<proteinExistence type="predicted"/>
<evidence type="ECO:0000256" key="3">
    <source>
        <dbReference type="ARBA" id="ARBA00023163"/>
    </source>
</evidence>
<dbReference type="InterPro" id="IPR018060">
    <property type="entry name" value="HTH_AraC"/>
</dbReference>
<keyword evidence="6" id="KW-1185">Reference proteome</keyword>
<dbReference type="Pfam" id="PF12833">
    <property type="entry name" value="HTH_18"/>
    <property type="match status" value="1"/>
</dbReference>